<organism evidence="2 3">
    <name type="scientific">Hibiscus sabdariffa</name>
    <name type="common">roselle</name>
    <dbReference type="NCBI Taxonomy" id="183260"/>
    <lineage>
        <taxon>Eukaryota</taxon>
        <taxon>Viridiplantae</taxon>
        <taxon>Streptophyta</taxon>
        <taxon>Embryophyta</taxon>
        <taxon>Tracheophyta</taxon>
        <taxon>Spermatophyta</taxon>
        <taxon>Magnoliopsida</taxon>
        <taxon>eudicotyledons</taxon>
        <taxon>Gunneridae</taxon>
        <taxon>Pentapetalae</taxon>
        <taxon>rosids</taxon>
        <taxon>malvids</taxon>
        <taxon>Malvales</taxon>
        <taxon>Malvaceae</taxon>
        <taxon>Malvoideae</taxon>
        <taxon>Hibiscus</taxon>
    </lineage>
</organism>
<feature type="region of interest" description="Disordered" evidence="1">
    <location>
        <begin position="23"/>
        <end position="115"/>
    </location>
</feature>
<name>A0ABR1ZPH3_9ROSI</name>
<evidence type="ECO:0000256" key="1">
    <source>
        <dbReference type="SAM" id="MobiDB-lite"/>
    </source>
</evidence>
<dbReference type="EMBL" id="JBBPBN010000756">
    <property type="protein sequence ID" value="KAK8482613.1"/>
    <property type="molecule type" value="Genomic_DNA"/>
</dbReference>
<evidence type="ECO:0000313" key="2">
    <source>
        <dbReference type="EMBL" id="KAK8482613.1"/>
    </source>
</evidence>
<evidence type="ECO:0000313" key="3">
    <source>
        <dbReference type="Proteomes" id="UP001396334"/>
    </source>
</evidence>
<gene>
    <name evidence="2" type="ORF">V6N11_029774</name>
</gene>
<dbReference type="Proteomes" id="UP001396334">
    <property type="component" value="Unassembled WGS sequence"/>
</dbReference>
<proteinExistence type="predicted"/>
<reference evidence="2 3" key="1">
    <citation type="journal article" date="2024" name="G3 (Bethesda)">
        <title>Genome assembly of Hibiscus sabdariffa L. provides insights into metabolisms of medicinal natural products.</title>
        <authorList>
            <person name="Kim T."/>
        </authorList>
    </citation>
    <scope>NUCLEOTIDE SEQUENCE [LARGE SCALE GENOMIC DNA]</scope>
    <source>
        <strain evidence="2">TK-2024</strain>
        <tissue evidence="2">Old leaves</tissue>
    </source>
</reference>
<accession>A0ABR1ZPH3</accession>
<sequence length="115" mass="12703">MKHTRSIGQRLLALQIPLTCQGARSTPPRVAVLKRSGPSLQANHRHRSSGSYDNQGRDPAHHKASGPPLTPLARSNDYCVDLVRPTDSSTPLLHALVRPSQETKTEECQNRHQTL</sequence>
<protein>
    <submittedName>
        <fullName evidence="2">Uncharacterized protein</fullName>
    </submittedName>
</protein>
<comment type="caution">
    <text evidence="2">The sequence shown here is derived from an EMBL/GenBank/DDBJ whole genome shotgun (WGS) entry which is preliminary data.</text>
</comment>
<keyword evidence="3" id="KW-1185">Reference proteome</keyword>
<feature type="compositionally biased region" description="Basic and acidic residues" evidence="1">
    <location>
        <begin position="101"/>
        <end position="115"/>
    </location>
</feature>